<name>A0ABS3F8L1_9PROT</name>
<accession>A0ABS3F8L1</accession>
<dbReference type="Pfam" id="PF09923">
    <property type="entry name" value="DUF2155"/>
    <property type="match status" value="1"/>
</dbReference>
<comment type="caution">
    <text evidence="2">The sequence shown here is derived from an EMBL/GenBank/DDBJ whole genome shotgun (WGS) entry which is preliminary data.</text>
</comment>
<evidence type="ECO:0000256" key="1">
    <source>
        <dbReference type="SAM" id="SignalP"/>
    </source>
</evidence>
<dbReference type="InterPro" id="IPR019225">
    <property type="entry name" value="DUF2155"/>
</dbReference>
<dbReference type="Proteomes" id="UP000664761">
    <property type="component" value="Unassembled WGS sequence"/>
</dbReference>
<dbReference type="EMBL" id="JAFLNC010000005">
    <property type="protein sequence ID" value="MBO0334855.1"/>
    <property type="molecule type" value="Genomic_DNA"/>
</dbReference>
<dbReference type="RefSeq" id="WP_207047123.1">
    <property type="nucleotide sequence ID" value="NZ_JAFLNC010000005.1"/>
</dbReference>
<sequence length="146" mass="16296">MWFRVSNRRRFRQLALLSLLGLVAVSLQPRPGNAADSLEGDIVILRALDKVTARTKDLFVPIDETAIFGSLAVRPRKCLKRPPEEPPETSAFLEISEVRVDDDNLPLFTGWMFASSPAINALEHPVYDVWVIDCKISAPVTPSPKE</sequence>
<keyword evidence="1" id="KW-0732">Signal</keyword>
<keyword evidence="3" id="KW-1185">Reference proteome</keyword>
<feature type="chain" id="PRO_5046110276" evidence="1">
    <location>
        <begin position="35"/>
        <end position="146"/>
    </location>
</feature>
<gene>
    <name evidence="2" type="ORF">J0X12_14605</name>
</gene>
<organism evidence="2 3">
    <name type="scientific">Sneathiella sedimenti</name>
    <dbReference type="NCBI Taxonomy" id="2816034"/>
    <lineage>
        <taxon>Bacteria</taxon>
        <taxon>Pseudomonadati</taxon>
        <taxon>Pseudomonadota</taxon>
        <taxon>Alphaproteobacteria</taxon>
        <taxon>Sneathiellales</taxon>
        <taxon>Sneathiellaceae</taxon>
        <taxon>Sneathiella</taxon>
    </lineage>
</organism>
<evidence type="ECO:0000313" key="3">
    <source>
        <dbReference type="Proteomes" id="UP000664761"/>
    </source>
</evidence>
<proteinExistence type="predicted"/>
<feature type="signal peptide" evidence="1">
    <location>
        <begin position="1"/>
        <end position="34"/>
    </location>
</feature>
<evidence type="ECO:0000313" key="2">
    <source>
        <dbReference type="EMBL" id="MBO0334855.1"/>
    </source>
</evidence>
<protein>
    <submittedName>
        <fullName evidence="2">DUF2155 domain-containing protein</fullName>
    </submittedName>
</protein>
<reference evidence="2 3" key="1">
    <citation type="submission" date="2021-03" db="EMBL/GenBank/DDBJ databases">
        <title>Sneathiella sp. CAU 1612 isolated from Kang Won-do.</title>
        <authorList>
            <person name="Kim W."/>
        </authorList>
    </citation>
    <scope>NUCLEOTIDE SEQUENCE [LARGE SCALE GENOMIC DNA]</scope>
    <source>
        <strain evidence="2 3">CAU 1612</strain>
    </source>
</reference>